<dbReference type="InterPro" id="IPR051210">
    <property type="entry name" value="Ub_ligase/GEF_domain"/>
</dbReference>
<gene>
    <name evidence="2" type="ORF">GCM10025864_21290</name>
</gene>
<comment type="caution">
    <text evidence="2">The sequence shown here is derived from an EMBL/GenBank/DDBJ whole genome shotgun (WGS) entry which is preliminary data.</text>
</comment>
<dbReference type="SUPFAM" id="SSF50985">
    <property type="entry name" value="RCC1/BLIP-II"/>
    <property type="match status" value="1"/>
</dbReference>
<dbReference type="Proteomes" id="UP001157091">
    <property type="component" value="Unassembled WGS sequence"/>
</dbReference>
<dbReference type="InterPro" id="IPR009091">
    <property type="entry name" value="RCC1/BLIP-II"/>
</dbReference>
<sequence length="175" mass="17367">MTVLTDALIGHQTLTGVTAIAAGPSSSCAIAPTSLLLIPLTSNVFCSGQTFGPSGRSSYSISVFTSLNILNIIGLGVGDVAVGATSACAVLGGSAYCWGGNTLGQLGNSSTTSTTSPVAVNVAGVLSGKTVTHVAVGDDYACAVAGPTASAGVYCWGQGARGQLGRGRRRRRPYP</sequence>
<dbReference type="Pfam" id="PF00415">
    <property type="entry name" value="RCC1"/>
    <property type="match status" value="2"/>
</dbReference>
<proteinExistence type="predicted"/>
<name>A0ABQ6I0U5_9MICO</name>
<evidence type="ECO:0000313" key="2">
    <source>
        <dbReference type="EMBL" id="GMA24370.1"/>
    </source>
</evidence>
<accession>A0ABQ6I0U5</accession>
<dbReference type="EMBL" id="BSUK01000001">
    <property type="protein sequence ID" value="GMA24370.1"/>
    <property type="molecule type" value="Genomic_DNA"/>
</dbReference>
<reference evidence="3" key="1">
    <citation type="journal article" date="2019" name="Int. J. Syst. Evol. Microbiol.">
        <title>The Global Catalogue of Microorganisms (GCM) 10K type strain sequencing project: providing services to taxonomists for standard genome sequencing and annotation.</title>
        <authorList>
            <consortium name="The Broad Institute Genomics Platform"/>
            <consortium name="The Broad Institute Genome Sequencing Center for Infectious Disease"/>
            <person name="Wu L."/>
            <person name="Ma J."/>
        </authorList>
    </citation>
    <scope>NUCLEOTIDE SEQUENCE [LARGE SCALE GENOMIC DNA]</scope>
    <source>
        <strain evidence="3">NBRC 106348</strain>
    </source>
</reference>
<dbReference type="RefSeq" id="WP_284293191.1">
    <property type="nucleotide sequence ID" value="NZ_BSUK01000001.1"/>
</dbReference>
<keyword evidence="1" id="KW-0677">Repeat</keyword>
<dbReference type="PANTHER" id="PTHR22870:SF408">
    <property type="entry name" value="OS09G0560450 PROTEIN"/>
    <property type="match status" value="1"/>
</dbReference>
<evidence type="ECO:0000313" key="3">
    <source>
        <dbReference type="Proteomes" id="UP001157091"/>
    </source>
</evidence>
<keyword evidence="3" id="KW-1185">Reference proteome</keyword>
<evidence type="ECO:0000256" key="1">
    <source>
        <dbReference type="ARBA" id="ARBA00022737"/>
    </source>
</evidence>
<organism evidence="2 3">
    <name type="scientific">Luteimicrobium album</name>
    <dbReference type="NCBI Taxonomy" id="1054550"/>
    <lineage>
        <taxon>Bacteria</taxon>
        <taxon>Bacillati</taxon>
        <taxon>Actinomycetota</taxon>
        <taxon>Actinomycetes</taxon>
        <taxon>Micrococcales</taxon>
        <taxon>Luteimicrobium</taxon>
    </lineage>
</organism>
<dbReference type="PROSITE" id="PS50012">
    <property type="entry name" value="RCC1_3"/>
    <property type="match status" value="2"/>
</dbReference>
<dbReference type="InterPro" id="IPR000408">
    <property type="entry name" value="Reg_chr_condens"/>
</dbReference>
<protein>
    <submittedName>
        <fullName evidence="2">Uncharacterized protein</fullName>
    </submittedName>
</protein>
<dbReference type="Gene3D" id="2.130.10.30">
    <property type="entry name" value="Regulator of chromosome condensation 1/beta-lactamase-inhibitor protein II"/>
    <property type="match status" value="1"/>
</dbReference>
<dbReference type="PANTHER" id="PTHR22870">
    <property type="entry name" value="REGULATOR OF CHROMOSOME CONDENSATION"/>
    <property type="match status" value="1"/>
</dbReference>